<evidence type="ECO:0000313" key="2">
    <source>
        <dbReference type="Proteomes" id="UP000054097"/>
    </source>
</evidence>
<reference evidence="2" key="2">
    <citation type="submission" date="2015-01" db="EMBL/GenBank/DDBJ databases">
        <title>Evolutionary Origins and Diversification of the Mycorrhizal Mutualists.</title>
        <authorList>
            <consortium name="DOE Joint Genome Institute"/>
            <consortium name="Mycorrhizal Genomics Consortium"/>
            <person name="Kohler A."/>
            <person name="Kuo A."/>
            <person name="Nagy L.G."/>
            <person name="Floudas D."/>
            <person name="Copeland A."/>
            <person name="Barry K.W."/>
            <person name="Cichocki N."/>
            <person name="Veneault-Fourrey C."/>
            <person name="LaButti K."/>
            <person name="Lindquist E.A."/>
            <person name="Lipzen A."/>
            <person name="Lundell T."/>
            <person name="Morin E."/>
            <person name="Murat C."/>
            <person name="Riley R."/>
            <person name="Ohm R."/>
            <person name="Sun H."/>
            <person name="Tunlid A."/>
            <person name="Henrissat B."/>
            <person name="Grigoriev I.V."/>
            <person name="Hibbett D.S."/>
            <person name="Martin F."/>
        </authorList>
    </citation>
    <scope>NUCLEOTIDE SEQUENCE [LARGE SCALE GENOMIC DNA]</scope>
    <source>
        <strain evidence="2">MAFF 305830</strain>
    </source>
</reference>
<dbReference type="Proteomes" id="UP000054097">
    <property type="component" value="Unassembled WGS sequence"/>
</dbReference>
<dbReference type="EMBL" id="KN824310">
    <property type="protein sequence ID" value="KIM25853.1"/>
    <property type="molecule type" value="Genomic_DNA"/>
</dbReference>
<proteinExistence type="predicted"/>
<evidence type="ECO:0000313" key="1">
    <source>
        <dbReference type="EMBL" id="KIM25853.1"/>
    </source>
</evidence>
<dbReference type="OrthoDB" id="10607864at2759"/>
<gene>
    <name evidence="1" type="ORF">M408DRAFT_200992</name>
</gene>
<sequence length="243" mass="27433">MGNDHSKPRIKNKGKINSTTATPVRIVSQHVQSPAKPGTFTGVVTQESELRDKIPIYQVTLDSSIFFFDTVRQIAEATELLAPLKAVCGAIIKALEITRAVHANKDEWANLMDKIRQMYDTIGVHIDRLQRDEKRSHIPLLTDPALVEPLKRFIISLGEIFEARPDALKKGSKPVNHILTVHIDVEHVQQYKEALNSNFNDCMAAITIFTAHYTKEQGSSIFYSKRIFVLICYPRRHCGHSCS</sequence>
<protein>
    <submittedName>
        <fullName evidence="1">Uncharacterized protein</fullName>
    </submittedName>
</protein>
<name>A0A0C2WHI2_SERVB</name>
<reference evidence="1 2" key="1">
    <citation type="submission" date="2014-04" db="EMBL/GenBank/DDBJ databases">
        <authorList>
            <consortium name="DOE Joint Genome Institute"/>
            <person name="Kuo A."/>
            <person name="Zuccaro A."/>
            <person name="Kohler A."/>
            <person name="Nagy L.G."/>
            <person name="Floudas D."/>
            <person name="Copeland A."/>
            <person name="Barry K.W."/>
            <person name="Cichocki N."/>
            <person name="Veneault-Fourrey C."/>
            <person name="LaButti K."/>
            <person name="Lindquist E.A."/>
            <person name="Lipzen A."/>
            <person name="Lundell T."/>
            <person name="Morin E."/>
            <person name="Murat C."/>
            <person name="Sun H."/>
            <person name="Tunlid A."/>
            <person name="Henrissat B."/>
            <person name="Grigoriev I.V."/>
            <person name="Hibbett D.S."/>
            <person name="Martin F."/>
            <person name="Nordberg H.P."/>
            <person name="Cantor M.N."/>
            <person name="Hua S.X."/>
        </authorList>
    </citation>
    <scope>NUCLEOTIDE SEQUENCE [LARGE SCALE GENOMIC DNA]</scope>
    <source>
        <strain evidence="1 2">MAFF 305830</strain>
    </source>
</reference>
<organism evidence="1 2">
    <name type="scientific">Serendipita vermifera MAFF 305830</name>
    <dbReference type="NCBI Taxonomy" id="933852"/>
    <lineage>
        <taxon>Eukaryota</taxon>
        <taxon>Fungi</taxon>
        <taxon>Dikarya</taxon>
        <taxon>Basidiomycota</taxon>
        <taxon>Agaricomycotina</taxon>
        <taxon>Agaricomycetes</taxon>
        <taxon>Sebacinales</taxon>
        <taxon>Serendipitaceae</taxon>
        <taxon>Serendipita</taxon>
    </lineage>
</organism>
<dbReference type="AlphaFoldDB" id="A0A0C2WHI2"/>
<keyword evidence="2" id="KW-1185">Reference proteome</keyword>
<dbReference type="HOGENOM" id="CLU_1154097_0_0_1"/>
<accession>A0A0C2WHI2</accession>